<feature type="non-terminal residue" evidence="7">
    <location>
        <position position="1"/>
    </location>
</feature>
<keyword evidence="4 6" id="KW-1133">Transmembrane helix</keyword>
<dbReference type="AlphaFoldDB" id="A0A382WTF2"/>
<proteinExistence type="predicted"/>
<dbReference type="EMBL" id="UINC01162293">
    <property type="protein sequence ID" value="SVD61973.1"/>
    <property type="molecule type" value="Genomic_DNA"/>
</dbReference>
<sequence>ILIFCLFFINALFIIYKGTPALSLDDTPLWLSMVCSISIGIGCALIGQFIGIPFIKKRIEVWLINRENQRNDPEQQEIELSFGEQFTNKSREIVYNNEFNRIDNFKKIDSDLQELIQIDHFEQIEKRHTTAAVYDETSEKLCSYLQVITACFASFAHGSNDVANSIAPLAACWAIYNDGIIDSKVTVPLWILAMGGVGIVIGLSTWGYKVIDRIGKELTKVTPSRGFPMEMGPAITVLLASRLEIPVSTTHCQIGSVFGVGLIDGVKNVDFNSLG</sequence>
<name>A0A382WTF2_9ZZZZ</name>
<dbReference type="Pfam" id="PF01384">
    <property type="entry name" value="PHO4"/>
    <property type="match status" value="1"/>
</dbReference>
<evidence type="ECO:0000256" key="5">
    <source>
        <dbReference type="ARBA" id="ARBA00023136"/>
    </source>
</evidence>
<dbReference type="PANTHER" id="PTHR11101">
    <property type="entry name" value="PHOSPHATE TRANSPORTER"/>
    <property type="match status" value="1"/>
</dbReference>
<gene>
    <name evidence="7" type="ORF">METZ01_LOCUS414827</name>
</gene>
<feature type="non-terminal residue" evidence="7">
    <location>
        <position position="275"/>
    </location>
</feature>
<keyword evidence="5 6" id="KW-0472">Membrane</keyword>
<comment type="subcellular location">
    <subcellularLocation>
        <location evidence="1">Membrane</location>
        <topology evidence="1">Multi-pass membrane protein</topology>
    </subcellularLocation>
</comment>
<feature type="transmembrane region" description="Helical" evidence="6">
    <location>
        <begin position="189"/>
        <end position="208"/>
    </location>
</feature>
<dbReference type="GO" id="GO:0005315">
    <property type="term" value="F:phosphate transmembrane transporter activity"/>
    <property type="evidence" value="ECO:0007669"/>
    <property type="project" value="InterPro"/>
</dbReference>
<keyword evidence="2" id="KW-0813">Transport</keyword>
<protein>
    <recommendedName>
        <fullName evidence="8">Phosphate transporter</fullName>
    </recommendedName>
</protein>
<evidence type="ECO:0000256" key="2">
    <source>
        <dbReference type="ARBA" id="ARBA00022448"/>
    </source>
</evidence>
<dbReference type="GO" id="GO:0035435">
    <property type="term" value="P:phosphate ion transmembrane transport"/>
    <property type="evidence" value="ECO:0007669"/>
    <property type="project" value="TreeGrafter"/>
</dbReference>
<keyword evidence="3 6" id="KW-0812">Transmembrane</keyword>
<evidence type="ECO:0000256" key="1">
    <source>
        <dbReference type="ARBA" id="ARBA00004141"/>
    </source>
</evidence>
<evidence type="ECO:0000256" key="4">
    <source>
        <dbReference type="ARBA" id="ARBA00022989"/>
    </source>
</evidence>
<dbReference type="PANTHER" id="PTHR11101:SF80">
    <property type="entry name" value="PHOSPHATE TRANSPORTER"/>
    <property type="match status" value="1"/>
</dbReference>
<reference evidence="7" key="1">
    <citation type="submission" date="2018-05" db="EMBL/GenBank/DDBJ databases">
        <authorList>
            <person name="Lanie J.A."/>
            <person name="Ng W.-L."/>
            <person name="Kazmierczak K.M."/>
            <person name="Andrzejewski T.M."/>
            <person name="Davidsen T.M."/>
            <person name="Wayne K.J."/>
            <person name="Tettelin H."/>
            <person name="Glass J.I."/>
            <person name="Rusch D."/>
            <person name="Podicherti R."/>
            <person name="Tsui H.-C.T."/>
            <person name="Winkler M.E."/>
        </authorList>
    </citation>
    <scope>NUCLEOTIDE SEQUENCE</scope>
</reference>
<evidence type="ECO:0000256" key="6">
    <source>
        <dbReference type="SAM" id="Phobius"/>
    </source>
</evidence>
<dbReference type="GO" id="GO:0016020">
    <property type="term" value="C:membrane"/>
    <property type="evidence" value="ECO:0007669"/>
    <property type="project" value="UniProtKB-SubCell"/>
</dbReference>
<dbReference type="InterPro" id="IPR001204">
    <property type="entry name" value="Phos_transporter"/>
</dbReference>
<evidence type="ECO:0000313" key="7">
    <source>
        <dbReference type="EMBL" id="SVD61973.1"/>
    </source>
</evidence>
<accession>A0A382WTF2</accession>
<evidence type="ECO:0000256" key="3">
    <source>
        <dbReference type="ARBA" id="ARBA00022692"/>
    </source>
</evidence>
<feature type="transmembrane region" description="Helical" evidence="6">
    <location>
        <begin position="29"/>
        <end position="55"/>
    </location>
</feature>
<evidence type="ECO:0008006" key="8">
    <source>
        <dbReference type="Google" id="ProtNLM"/>
    </source>
</evidence>
<organism evidence="7">
    <name type="scientific">marine metagenome</name>
    <dbReference type="NCBI Taxonomy" id="408172"/>
    <lineage>
        <taxon>unclassified sequences</taxon>
        <taxon>metagenomes</taxon>
        <taxon>ecological metagenomes</taxon>
    </lineage>
</organism>